<name>A0AA39W9L3_9PEZI</name>
<dbReference type="AlphaFoldDB" id="A0AA39W9L3"/>
<keyword evidence="2" id="KW-1185">Reference proteome</keyword>
<protein>
    <submittedName>
        <fullName evidence="1">Uncharacterized protein</fullName>
    </submittedName>
</protein>
<evidence type="ECO:0000313" key="2">
    <source>
        <dbReference type="Proteomes" id="UP001174934"/>
    </source>
</evidence>
<reference evidence="1" key="1">
    <citation type="submission" date="2023-06" db="EMBL/GenBank/DDBJ databases">
        <title>Genome-scale phylogeny and comparative genomics of the fungal order Sordariales.</title>
        <authorList>
            <consortium name="Lawrence Berkeley National Laboratory"/>
            <person name="Hensen N."/>
            <person name="Bonometti L."/>
            <person name="Westerberg I."/>
            <person name="Brannstrom I.O."/>
            <person name="Guillou S."/>
            <person name="Cros-Aarteil S."/>
            <person name="Calhoun S."/>
            <person name="Haridas S."/>
            <person name="Kuo A."/>
            <person name="Mondo S."/>
            <person name="Pangilinan J."/>
            <person name="Riley R."/>
            <person name="LaButti K."/>
            <person name="Andreopoulos B."/>
            <person name="Lipzen A."/>
            <person name="Chen C."/>
            <person name="Yanf M."/>
            <person name="Daum C."/>
            <person name="Ng V."/>
            <person name="Clum A."/>
            <person name="Steindorff A."/>
            <person name="Ohm R."/>
            <person name="Martin F."/>
            <person name="Silar P."/>
            <person name="Natvig D."/>
            <person name="Lalanne C."/>
            <person name="Gautier V."/>
            <person name="Ament-velasquez S.L."/>
            <person name="Kruys A."/>
            <person name="Hutchinson M.I."/>
            <person name="Powell A.J."/>
            <person name="Barry K."/>
            <person name="Miller A.N."/>
            <person name="Grigoriev I.V."/>
            <person name="Debuchy R."/>
            <person name="Gladieux P."/>
            <person name="Thoren M.H."/>
            <person name="Johannesson H."/>
        </authorList>
    </citation>
    <scope>NUCLEOTIDE SEQUENCE</scope>
    <source>
        <strain evidence="1">SMH3391-2</strain>
    </source>
</reference>
<gene>
    <name evidence="1" type="ORF">B0T17DRAFT_603728</name>
</gene>
<evidence type="ECO:0000313" key="1">
    <source>
        <dbReference type="EMBL" id="KAK0609582.1"/>
    </source>
</evidence>
<accession>A0AA39W9L3</accession>
<organism evidence="1 2">
    <name type="scientific">Bombardia bombarda</name>
    <dbReference type="NCBI Taxonomy" id="252184"/>
    <lineage>
        <taxon>Eukaryota</taxon>
        <taxon>Fungi</taxon>
        <taxon>Dikarya</taxon>
        <taxon>Ascomycota</taxon>
        <taxon>Pezizomycotina</taxon>
        <taxon>Sordariomycetes</taxon>
        <taxon>Sordariomycetidae</taxon>
        <taxon>Sordariales</taxon>
        <taxon>Lasiosphaeriaceae</taxon>
        <taxon>Bombardia</taxon>
    </lineage>
</organism>
<dbReference type="Proteomes" id="UP001174934">
    <property type="component" value="Unassembled WGS sequence"/>
</dbReference>
<comment type="caution">
    <text evidence="1">The sequence shown here is derived from an EMBL/GenBank/DDBJ whole genome shotgun (WGS) entry which is preliminary data.</text>
</comment>
<sequence>MPDSSSHSIFAIFRGHPHQDLADLGEQHLQRDLNASDRRLLREAAGNVSLHTTLGSLLGLGLGLWTAYRIRANRVALYNAFRIGVNRPTELIFASGRREPVPDLEPYLRPTTWGDVATYAAFATGGLFLGGETGFLTGTAAATRTITKDPASRARIEKAFRLFQADILRRELHSLETDMKETDEWAADESSWDKLKSQASGLANSLKSH</sequence>
<proteinExistence type="predicted"/>
<dbReference type="EMBL" id="JAULSR010000013">
    <property type="protein sequence ID" value="KAK0609582.1"/>
    <property type="molecule type" value="Genomic_DNA"/>
</dbReference>